<feature type="transmembrane region" description="Helical" evidence="1">
    <location>
        <begin position="20"/>
        <end position="45"/>
    </location>
</feature>
<comment type="caution">
    <text evidence="2">The sequence shown here is derived from an EMBL/GenBank/DDBJ whole genome shotgun (WGS) entry which is preliminary data.</text>
</comment>
<protein>
    <submittedName>
        <fullName evidence="2">Uncharacterized protein</fullName>
    </submittedName>
</protein>
<sequence length="89" mass="9836">MSQIQDNTTYNRRKKVIPVLMAIFGGVWLIFVTMFCLAIGTALAIDSSSKWVYIPFIGVLIGATATFSIGIHASFFTISEWKGNFKGLL</sequence>
<reference evidence="2" key="1">
    <citation type="journal article" date="2020" name="mSystems">
        <title>Genome- and Community-Level Interaction Insights into Carbon Utilization and Element Cycling Functions of Hydrothermarchaeota in Hydrothermal Sediment.</title>
        <authorList>
            <person name="Zhou Z."/>
            <person name="Liu Y."/>
            <person name="Xu W."/>
            <person name="Pan J."/>
            <person name="Luo Z.H."/>
            <person name="Li M."/>
        </authorList>
    </citation>
    <scope>NUCLEOTIDE SEQUENCE [LARGE SCALE GENOMIC DNA]</scope>
    <source>
        <strain evidence="2">SpSt-402</strain>
    </source>
</reference>
<name>A0A832H3C2_9CYAN</name>
<keyword evidence="1" id="KW-0812">Transmembrane</keyword>
<evidence type="ECO:0000256" key="1">
    <source>
        <dbReference type="SAM" id="Phobius"/>
    </source>
</evidence>
<gene>
    <name evidence="2" type="ORF">ENR47_08535</name>
</gene>
<organism evidence="2">
    <name type="scientific">Oscillatoriales cyanobacterium SpSt-402</name>
    <dbReference type="NCBI Taxonomy" id="2282168"/>
    <lineage>
        <taxon>Bacteria</taxon>
        <taxon>Bacillati</taxon>
        <taxon>Cyanobacteriota</taxon>
        <taxon>Cyanophyceae</taxon>
        <taxon>Oscillatoriophycideae</taxon>
        <taxon>Oscillatoriales</taxon>
    </lineage>
</organism>
<feature type="transmembrane region" description="Helical" evidence="1">
    <location>
        <begin position="51"/>
        <end position="76"/>
    </location>
</feature>
<dbReference type="AlphaFoldDB" id="A0A832H3C2"/>
<dbReference type="EMBL" id="DSRD01000535">
    <property type="protein sequence ID" value="HGW94312.1"/>
    <property type="molecule type" value="Genomic_DNA"/>
</dbReference>
<accession>A0A832H3C2</accession>
<evidence type="ECO:0000313" key="2">
    <source>
        <dbReference type="EMBL" id="HGW94312.1"/>
    </source>
</evidence>
<keyword evidence="1" id="KW-1133">Transmembrane helix</keyword>
<keyword evidence="1" id="KW-0472">Membrane</keyword>
<proteinExistence type="predicted"/>